<name>A0A3R9PCA8_9CREN</name>
<evidence type="ECO:0000313" key="2">
    <source>
        <dbReference type="Proteomes" id="UP000278149"/>
    </source>
</evidence>
<dbReference type="Proteomes" id="UP000278149">
    <property type="component" value="Unassembled WGS sequence"/>
</dbReference>
<comment type="caution">
    <text evidence="1">The sequence shown here is derived from an EMBL/GenBank/DDBJ whole genome shotgun (WGS) entry which is preliminary data.</text>
</comment>
<sequence length="71" mass="8402">MVSTTDSQSEVSSEQKSKYPKWRWVRLNFETYERLLDLKTKLEGERKGNVTFNKAIVYLLDRYEEMNAHGG</sequence>
<dbReference type="AlphaFoldDB" id="A0A3R9PCA8"/>
<protein>
    <submittedName>
        <fullName evidence="1">Uncharacterized protein</fullName>
    </submittedName>
</protein>
<reference evidence="1 2" key="1">
    <citation type="submission" date="2018-10" db="EMBL/GenBank/DDBJ databases">
        <title>Co-occurring genomic capacity for anaerobic methane metabolism and dissimilatory sulfite reduction discovered in the Korarchaeota.</title>
        <authorList>
            <person name="Mckay L.J."/>
            <person name="Dlakic M."/>
            <person name="Fields M.W."/>
            <person name="Delmont T.O."/>
            <person name="Eren A.M."/>
            <person name="Jay Z.J."/>
            <person name="Klingelsmith K.B."/>
            <person name="Rusch D.B."/>
            <person name="Inskeep W.P."/>
        </authorList>
    </citation>
    <scope>NUCLEOTIDE SEQUENCE [LARGE SCALE GENOMIC DNA]</scope>
    <source>
        <strain evidence="1 2">WS</strain>
    </source>
</reference>
<organism evidence="1 2">
    <name type="scientific">Candidatus Korarchaeum cryptofilum</name>
    <dbReference type="NCBI Taxonomy" id="498846"/>
    <lineage>
        <taxon>Archaea</taxon>
        <taxon>Thermoproteota</taxon>
        <taxon>Candidatus Korarchaeia</taxon>
        <taxon>Candidatus Korarchaeales</taxon>
        <taxon>Candidatus Korarchaeaceae</taxon>
        <taxon>Candidatus Korarchaeum</taxon>
    </lineage>
</organism>
<evidence type="ECO:0000313" key="1">
    <source>
        <dbReference type="EMBL" id="RSN68525.1"/>
    </source>
</evidence>
<gene>
    <name evidence="1" type="ORF">D9Q81_05815</name>
</gene>
<accession>A0A3R9PCA8</accession>
<proteinExistence type="predicted"/>
<dbReference type="EMBL" id="RCOR01000028">
    <property type="protein sequence ID" value="RSN68525.1"/>
    <property type="molecule type" value="Genomic_DNA"/>
</dbReference>